<reference evidence="1" key="1">
    <citation type="journal article" date="2022" name="Int. J. Mol. Sci.">
        <title>Draft Genome of Tanacetum Coccineum: Genomic Comparison of Closely Related Tanacetum-Family Plants.</title>
        <authorList>
            <person name="Yamashiro T."/>
            <person name="Shiraishi A."/>
            <person name="Nakayama K."/>
            <person name="Satake H."/>
        </authorList>
    </citation>
    <scope>NUCLEOTIDE SEQUENCE</scope>
</reference>
<keyword evidence="2" id="KW-1185">Reference proteome</keyword>
<organism evidence="1 2">
    <name type="scientific">Tanacetum coccineum</name>
    <dbReference type="NCBI Taxonomy" id="301880"/>
    <lineage>
        <taxon>Eukaryota</taxon>
        <taxon>Viridiplantae</taxon>
        <taxon>Streptophyta</taxon>
        <taxon>Embryophyta</taxon>
        <taxon>Tracheophyta</taxon>
        <taxon>Spermatophyta</taxon>
        <taxon>Magnoliopsida</taxon>
        <taxon>eudicotyledons</taxon>
        <taxon>Gunneridae</taxon>
        <taxon>Pentapetalae</taxon>
        <taxon>asterids</taxon>
        <taxon>campanulids</taxon>
        <taxon>Asterales</taxon>
        <taxon>Asteraceae</taxon>
        <taxon>Asteroideae</taxon>
        <taxon>Anthemideae</taxon>
        <taxon>Anthemidinae</taxon>
        <taxon>Tanacetum</taxon>
    </lineage>
</organism>
<evidence type="ECO:0000313" key="2">
    <source>
        <dbReference type="Proteomes" id="UP001151760"/>
    </source>
</evidence>
<name>A0ABQ5D5T9_9ASTR</name>
<accession>A0ABQ5D5T9</accession>
<reference evidence="1" key="2">
    <citation type="submission" date="2022-01" db="EMBL/GenBank/DDBJ databases">
        <authorList>
            <person name="Yamashiro T."/>
            <person name="Shiraishi A."/>
            <person name="Satake H."/>
            <person name="Nakayama K."/>
        </authorList>
    </citation>
    <scope>NUCLEOTIDE SEQUENCE</scope>
</reference>
<comment type="caution">
    <text evidence="1">The sequence shown here is derived from an EMBL/GenBank/DDBJ whole genome shotgun (WGS) entry which is preliminary data.</text>
</comment>
<protein>
    <submittedName>
        <fullName evidence="1">Uncharacterized protein</fullName>
    </submittedName>
</protein>
<gene>
    <name evidence="1" type="ORF">Tco_0924032</name>
</gene>
<dbReference type="EMBL" id="BQNB010014893">
    <property type="protein sequence ID" value="GJT33613.1"/>
    <property type="molecule type" value="Genomic_DNA"/>
</dbReference>
<proteinExistence type="predicted"/>
<dbReference type="Proteomes" id="UP001151760">
    <property type="component" value="Unassembled WGS sequence"/>
</dbReference>
<evidence type="ECO:0000313" key="1">
    <source>
        <dbReference type="EMBL" id="GJT33613.1"/>
    </source>
</evidence>
<sequence>MTESPIMDSGFVVPVFSLGDDPIACLNNVMAFLTAVASSRFSSTNNQLRTSLNLRNQATIQDDKVTVQQVQGRLGQSYSGIGYKSNATSFGGNNASGQAKVVRCYNCRAKAQEARQILDEEQLGFLADPGVPDGQAVQTIIPNNAVFQTEDLDTYDSNCDDISNAKAVLMANISNYGSDAISEANVQDTNLQAQQDSMILSVIEHMSEHMINHVNNWEKANKEQNNESVTAEIEGYKEHRIKPTLYDGIVISSKHVVMPVIDDEETLILEEESRSKMFEKEKDPEAIKQNISYKPIDYEKLNRLSDDFEKHFTPQQELSTDQAFWLRMSNPTSKSSYASPVIIEAPKELPKVSLVNESLKKLKFHLARFDNVVKIRTTPDARSKGEWRFEHTKAVFNKEIIPFLKSLKDIFNSSVDKQCLEIAKKELLLENDRLLQQIMSQDVLLTMMNYVSLIGEFMNMDRKRNESYDKCFNLEAELLKSQHAHNDLLKNGSCDNQNALEIPEFCKNNDLKSQLQDKDTTICKLKEIIKSMREKSKEENVNYDYYEIL</sequence>